<keyword evidence="7 10" id="KW-1133">Transmembrane helix</keyword>
<dbReference type="Pfam" id="PF07219">
    <property type="entry name" value="HemY_N"/>
    <property type="match status" value="1"/>
</dbReference>
<evidence type="ECO:0000256" key="8">
    <source>
        <dbReference type="ARBA" id="ARBA00023136"/>
    </source>
</evidence>
<dbReference type="OrthoDB" id="7067577at2"/>
<dbReference type="Gene3D" id="1.25.40.10">
    <property type="entry name" value="Tetratricopeptide repeat domain"/>
    <property type="match status" value="1"/>
</dbReference>
<dbReference type="InterPro" id="IPR010817">
    <property type="entry name" value="HemY_N"/>
</dbReference>
<keyword evidence="6 10" id="KW-0812">Transmembrane</keyword>
<keyword evidence="13" id="KW-1185">Reference proteome</keyword>
<evidence type="ECO:0000256" key="5">
    <source>
        <dbReference type="ARBA" id="ARBA00022519"/>
    </source>
</evidence>
<gene>
    <name evidence="12" type="ORF">EMK97_11075</name>
</gene>
<dbReference type="InterPro" id="IPR005254">
    <property type="entry name" value="Heme_biosyn_assoc_TPR_pro"/>
</dbReference>
<dbReference type="KEGG" id="lsd:EMK97_11075"/>
<keyword evidence="8 10" id="KW-0472">Membrane</keyword>
<dbReference type="UniPathway" id="UPA00252"/>
<dbReference type="GO" id="GO:0042168">
    <property type="term" value="P:heme metabolic process"/>
    <property type="evidence" value="ECO:0007669"/>
    <property type="project" value="InterPro"/>
</dbReference>
<evidence type="ECO:0000256" key="9">
    <source>
        <dbReference type="ARBA" id="ARBA00023244"/>
    </source>
</evidence>
<evidence type="ECO:0000256" key="1">
    <source>
        <dbReference type="ARBA" id="ARBA00002962"/>
    </source>
</evidence>
<evidence type="ECO:0000313" key="12">
    <source>
        <dbReference type="EMBL" id="QBG36217.1"/>
    </source>
</evidence>
<dbReference type="EMBL" id="CP034759">
    <property type="protein sequence ID" value="QBG36217.1"/>
    <property type="molecule type" value="Genomic_DNA"/>
</dbReference>
<feature type="transmembrane region" description="Helical" evidence="10">
    <location>
        <begin position="273"/>
        <end position="296"/>
    </location>
</feature>
<evidence type="ECO:0000259" key="11">
    <source>
        <dbReference type="Pfam" id="PF07219"/>
    </source>
</evidence>
<dbReference type="GO" id="GO:0005886">
    <property type="term" value="C:plasma membrane"/>
    <property type="evidence" value="ECO:0007669"/>
    <property type="project" value="UniProtKB-SubCell"/>
</dbReference>
<dbReference type="InterPro" id="IPR011990">
    <property type="entry name" value="TPR-like_helical_dom_sf"/>
</dbReference>
<keyword evidence="5" id="KW-0997">Cell inner membrane</keyword>
<evidence type="ECO:0000256" key="2">
    <source>
        <dbReference type="ARBA" id="ARBA00004429"/>
    </source>
</evidence>
<evidence type="ECO:0000256" key="3">
    <source>
        <dbReference type="ARBA" id="ARBA00004744"/>
    </source>
</evidence>
<dbReference type="Proteomes" id="UP000290244">
    <property type="component" value="Chromosome"/>
</dbReference>
<comment type="subcellular location">
    <subcellularLocation>
        <location evidence="2">Cell inner membrane</location>
        <topology evidence="2">Multi-pass membrane protein</topology>
    </subcellularLocation>
</comment>
<dbReference type="GO" id="GO:0006779">
    <property type="term" value="P:porphyrin-containing compound biosynthetic process"/>
    <property type="evidence" value="ECO:0007669"/>
    <property type="project" value="UniProtKB-KW"/>
</dbReference>
<dbReference type="RefSeq" id="WP_130602158.1">
    <property type="nucleotide sequence ID" value="NZ_CP034759.1"/>
</dbReference>
<accession>A0A4P6P9K3</accession>
<dbReference type="AlphaFoldDB" id="A0A4P6P9K3"/>
<comment type="pathway">
    <text evidence="3">Porphyrin-containing compound metabolism; protoheme biosynthesis.</text>
</comment>
<dbReference type="NCBIfam" id="TIGR00540">
    <property type="entry name" value="TPR_hemY_coli"/>
    <property type="match status" value="1"/>
</dbReference>
<name>A0A4P6P9K3_9GAMM</name>
<keyword evidence="9" id="KW-0627">Porphyrin biosynthesis</keyword>
<keyword evidence="4" id="KW-1003">Cell membrane</keyword>
<dbReference type="SUPFAM" id="SSF48452">
    <property type="entry name" value="TPR-like"/>
    <property type="match status" value="1"/>
</dbReference>
<organism evidence="12 13">
    <name type="scientific">Litorilituus sediminis</name>
    <dbReference type="NCBI Taxonomy" id="718192"/>
    <lineage>
        <taxon>Bacteria</taxon>
        <taxon>Pseudomonadati</taxon>
        <taxon>Pseudomonadota</taxon>
        <taxon>Gammaproteobacteria</taxon>
        <taxon>Alteromonadales</taxon>
        <taxon>Colwelliaceae</taxon>
        <taxon>Litorilituus</taxon>
    </lineage>
</organism>
<feature type="domain" description="HemY N-terminal" evidence="11">
    <location>
        <begin position="26"/>
        <end position="129"/>
    </location>
</feature>
<evidence type="ECO:0000256" key="4">
    <source>
        <dbReference type="ARBA" id="ARBA00022475"/>
    </source>
</evidence>
<protein>
    <submittedName>
        <fullName evidence="12">Heme biosynthesis protein HemY</fullName>
    </submittedName>
</protein>
<sequence>MIRLLIIILILLASLAIGPLLSEDKGYILISIWGYIYELSVYAAIFWFTTACIAILMLRALIKTGFKFSFSAWNTIAFASRRRGIANFNRALAAYMLEDYDKAEQLFAKSAIPSKRKQSAYLMAASASAKLNLKDNTNHYLSLLEKETTKVKGLDLESVIIKVKLLMNQKEEQAYQQARVLIDDHHKQIGHDNRLLALEIELCIIEERFQTAIENIAFARKDKTISDEKIQHWESQAFYGVFADIAQNKAPQELEAYWQSLARKIKHREKVRLAYIQVLAQHNILAPLSALLIPILKKSPSTEFLQSIRSLPIKQADELIALVQKQLHNNMHSAKWLSCLGHLAVNSEQWSMAERAFGSLLKLDGKQYDKIDLQALAIALANDGMHKEANDIWQRISKEYQ</sequence>
<evidence type="ECO:0000256" key="6">
    <source>
        <dbReference type="ARBA" id="ARBA00022692"/>
    </source>
</evidence>
<comment type="function">
    <text evidence="1">Involved in a late step of protoheme IX synthesis.</text>
</comment>
<reference evidence="12 13" key="1">
    <citation type="submission" date="2018-12" db="EMBL/GenBank/DDBJ databases">
        <title>Complete genome of Litorilituus sediminis.</title>
        <authorList>
            <person name="Liu A."/>
            <person name="Rong J."/>
        </authorList>
    </citation>
    <scope>NUCLEOTIDE SEQUENCE [LARGE SCALE GENOMIC DNA]</scope>
    <source>
        <strain evidence="12 13">JCM 17549</strain>
    </source>
</reference>
<feature type="transmembrane region" description="Helical" evidence="10">
    <location>
        <begin position="32"/>
        <end position="58"/>
    </location>
</feature>
<evidence type="ECO:0000313" key="13">
    <source>
        <dbReference type="Proteomes" id="UP000290244"/>
    </source>
</evidence>
<evidence type="ECO:0000256" key="10">
    <source>
        <dbReference type="SAM" id="Phobius"/>
    </source>
</evidence>
<proteinExistence type="predicted"/>
<evidence type="ECO:0000256" key="7">
    <source>
        <dbReference type="ARBA" id="ARBA00022989"/>
    </source>
</evidence>